<evidence type="ECO:0000313" key="3">
    <source>
        <dbReference type="Proteomes" id="UP000569914"/>
    </source>
</evidence>
<gene>
    <name evidence="2" type="ORF">BKA15_006226</name>
</gene>
<dbReference type="AlphaFoldDB" id="A0A7Y9LEF5"/>
<feature type="region of interest" description="Disordered" evidence="1">
    <location>
        <begin position="323"/>
        <end position="345"/>
    </location>
</feature>
<reference evidence="2 3" key="1">
    <citation type="submission" date="2020-07" db="EMBL/GenBank/DDBJ databases">
        <title>Sequencing the genomes of 1000 actinobacteria strains.</title>
        <authorList>
            <person name="Klenk H.-P."/>
        </authorList>
    </citation>
    <scope>NUCLEOTIDE SEQUENCE [LARGE SCALE GENOMIC DNA]</scope>
    <source>
        <strain evidence="2 3">DSM 22083</strain>
    </source>
</reference>
<proteinExistence type="predicted"/>
<name>A0A7Y9LEF5_9ACTN</name>
<organism evidence="2 3">
    <name type="scientific">Microlunatus parietis</name>
    <dbReference type="NCBI Taxonomy" id="682979"/>
    <lineage>
        <taxon>Bacteria</taxon>
        <taxon>Bacillati</taxon>
        <taxon>Actinomycetota</taxon>
        <taxon>Actinomycetes</taxon>
        <taxon>Propionibacteriales</taxon>
        <taxon>Propionibacteriaceae</taxon>
        <taxon>Microlunatus</taxon>
    </lineage>
</organism>
<keyword evidence="3" id="KW-1185">Reference proteome</keyword>
<protein>
    <submittedName>
        <fullName evidence="2">Uncharacterized protein</fullName>
    </submittedName>
</protein>
<dbReference type="Proteomes" id="UP000569914">
    <property type="component" value="Unassembled WGS sequence"/>
</dbReference>
<dbReference type="EMBL" id="JACCBU010000001">
    <property type="protein sequence ID" value="NYE74897.1"/>
    <property type="molecule type" value="Genomic_DNA"/>
</dbReference>
<evidence type="ECO:0000313" key="2">
    <source>
        <dbReference type="EMBL" id="NYE74897.1"/>
    </source>
</evidence>
<sequence length="373" mass="39166">MRRSARREAGVATLEYAAALAVVASLLISVALAQATEGLDVLARNAICAVKSALGSAACATGPEDPPPFDPKPERCTVRKRTEQVNSEIKIAFIKIGENAGFIETHYSDGTVTYTATDGAGIGVTGGVGADLEWGKLEAGAKVDFGFGVEATYGSTWIFKDQAEAERMSGQLQDYLTEQQILRHDPNYAIWLAIHGATEPPRPPDQQVSTIKVEGTAEGDLGIKLPWEQDRGPGTEKSEVPGLKLAGAGIEFGTSGTWTEVHDQRNGNTIFTTQGEVTGAGELTGGPFGDKLSGLLGSSLAITRNKEGMITKVMITTTRRGDLATSTRGGQGNLGGEVTDTDSEGKATVTTATLEVGTPEQRAVVEAWLSRAA</sequence>
<comment type="caution">
    <text evidence="2">The sequence shown here is derived from an EMBL/GenBank/DDBJ whole genome shotgun (WGS) entry which is preliminary data.</text>
</comment>
<accession>A0A7Y9LEF5</accession>
<dbReference type="RefSeq" id="WP_179757489.1">
    <property type="nucleotide sequence ID" value="NZ_JACCBU010000001.1"/>
</dbReference>
<evidence type="ECO:0000256" key="1">
    <source>
        <dbReference type="SAM" id="MobiDB-lite"/>
    </source>
</evidence>